<feature type="region of interest" description="Disordered" evidence="4">
    <location>
        <begin position="105"/>
        <end position="241"/>
    </location>
</feature>
<dbReference type="GO" id="GO:0005634">
    <property type="term" value="C:nucleus"/>
    <property type="evidence" value="ECO:0007669"/>
    <property type="project" value="UniProtKB-SubCell"/>
</dbReference>
<reference evidence="7 8" key="1">
    <citation type="journal article" date="2020" name="Mol. Biol. Evol.">
        <title>Interspecific Gene Flow and the Evolution of Specialization in Black and White Rhinoceros.</title>
        <authorList>
            <person name="Moodley Y."/>
            <person name="Westbury M.V."/>
            <person name="Russo I.M."/>
            <person name="Gopalakrishnan S."/>
            <person name="Rakotoarivelo A."/>
            <person name="Olsen R.A."/>
            <person name="Prost S."/>
            <person name="Tunstall T."/>
            <person name="Ryder O.A."/>
            <person name="Dalen L."/>
            <person name="Bruford M.W."/>
        </authorList>
    </citation>
    <scope>NUCLEOTIDE SEQUENCE [LARGE SCALE GENOMIC DNA]</scope>
    <source>
        <strain evidence="7">SBR-YM</strain>
        <tissue evidence="7">Skin</tissue>
    </source>
</reference>
<dbReference type="AlphaFoldDB" id="A0A7J7EGZ1"/>
<feature type="compositionally biased region" description="Low complexity" evidence="4">
    <location>
        <begin position="129"/>
        <end position="148"/>
    </location>
</feature>
<feature type="compositionally biased region" description="Acidic residues" evidence="4">
    <location>
        <begin position="317"/>
        <end position="327"/>
    </location>
</feature>
<dbReference type="InterPro" id="IPR022783">
    <property type="entry name" value="GCFC_dom"/>
</dbReference>
<evidence type="ECO:0000256" key="1">
    <source>
        <dbReference type="ARBA" id="ARBA00004123"/>
    </source>
</evidence>
<feature type="compositionally biased region" description="Low complexity" evidence="4">
    <location>
        <begin position="171"/>
        <end position="187"/>
    </location>
</feature>
<evidence type="ECO:0000256" key="4">
    <source>
        <dbReference type="SAM" id="MobiDB-lite"/>
    </source>
</evidence>
<sequence>MALILVLIPERLAPAVSGTLWATAQLGPAKTTIYIPRPQSWEQETEANYACAVGSRSPQRAERARARGGDAGGGCVRALEWTPGPRVGVRRKRTRVWRSWSAMAHRPKRTFRQRRADSSDSDGAEEPSAEPGAPGEQAAPGPAEEAPPSGGGRGEVAERPPRARGSRGRGRVWASSRRPAGAAPRADGGSGGPESRMVDLSTDEEDGTHLSSESKDDQSSSSDSSSSVEEEFSSIVSIPDAAFIQAARRKRELARAQADYMSLDVKHTSTTSGIKKNCDEDPESEPDDHEKRIPFTPKPQTLPQRMAEETTIRNEQTSEESQEDENQDIWEQQQMRKAVKITEGRDIDLSHSSDSQTVKKFDTSISFPPVNLEIIKKQLNTRLTLLQDTHRSHLREYEKYMQDVKSSKSTIQNLENSSNQALNFKFYKSMKIYVENLIDCLNEKIISIQEIESSMHALLLKQAMTFMKRRQDELKHESTYLQQLSRKAETSTYGSLAIDEETQWILEEIESRRAQRRQARVLSGNCSHQEGTSSDDELSSDVIDLQKNQDDILQHHKKIFEDVHDDFCNIQNILLKFQQWREKFPDSYYEAFISLCIPKLLKPLIRVQLIDWNPLKFDSIGLKQMPWFTSIEEFMDNSTEDSKREDSSDKKILSAVIHKTVIPRLTGFVEFIWDPLSTSQTTSLITHCRMILEEHSTCENEVSKSKQDLLKSIVSRMKKAIEDDVFIPLYPKSAIENKTSPHSKFQERQFWSGLKLFHNILLWNGLLPDDTLRELGLGKLLNRYLIIALLNATPGPDVVKKCNLVAAYLPKNWFENSAMRTSIPQLENFIQFLLQSAHKLSRSEFSDEVKEIILILVKIKALNQAESFIEEYHLDHLKSYIFGNFPLTFAFLIKDVLDVFPYIFNLARKISLAFTKWKILELLSKLQIDLNSSSFSTLFVHVKNVKFLQNQGKQLFKF</sequence>
<dbReference type="EMBL" id="JACDTQ010002903">
    <property type="protein sequence ID" value="KAF5915062.1"/>
    <property type="molecule type" value="Genomic_DNA"/>
</dbReference>
<evidence type="ECO:0000259" key="6">
    <source>
        <dbReference type="Pfam" id="PF07842"/>
    </source>
</evidence>
<dbReference type="PANTHER" id="PTHR12214">
    <property type="entry name" value="GC-RICH SEQUENCE DNA-BINDING FACTOR"/>
    <property type="match status" value="1"/>
</dbReference>
<accession>A0A7J7EGZ1</accession>
<keyword evidence="8" id="KW-1185">Reference proteome</keyword>
<feature type="signal peptide" evidence="5">
    <location>
        <begin position="1"/>
        <end position="18"/>
    </location>
</feature>
<name>A0A7J7EGZ1_DICBM</name>
<organism evidence="7 8">
    <name type="scientific">Diceros bicornis minor</name>
    <name type="common">South-central black rhinoceros</name>
    <dbReference type="NCBI Taxonomy" id="77932"/>
    <lineage>
        <taxon>Eukaryota</taxon>
        <taxon>Metazoa</taxon>
        <taxon>Chordata</taxon>
        <taxon>Craniata</taxon>
        <taxon>Vertebrata</taxon>
        <taxon>Euteleostomi</taxon>
        <taxon>Mammalia</taxon>
        <taxon>Eutheria</taxon>
        <taxon>Laurasiatheria</taxon>
        <taxon>Perissodactyla</taxon>
        <taxon>Rhinocerotidae</taxon>
        <taxon>Diceros</taxon>
    </lineage>
</organism>
<feature type="chain" id="PRO_5029718198" description="GCF C-terminal domain-containing protein" evidence="5">
    <location>
        <begin position="19"/>
        <end position="958"/>
    </location>
</feature>
<evidence type="ECO:0000256" key="5">
    <source>
        <dbReference type="SAM" id="SignalP"/>
    </source>
</evidence>
<proteinExistence type="inferred from homology"/>
<evidence type="ECO:0000256" key="3">
    <source>
        <dbReference type="ARBA" id="ARBA00023242"/>
    </source>
</evidence>
<protein>
    <recommendedName>
        <fullName evidence="6">GCF C-terminal domain-containing protein</fullName>
    </recommendedName>
</protein>
<keyword evidence="5" id="KW-0732">Signal</keyword>
<evidence type="ECO:0000313" key="8">
    <source>
        <dbReference type="Proteomes" id="UP000551758"/>
    </source>
</evidence>
<dbReference type="PANTHER" id="PTHR12214:SF4">
    <property type="entry name" value="INTRON LARGE COMPLEX COMPONENT GCFC2"/>
    <property type="match status" value="1"/>
</dbReference>
<evidence type="ECO:0000313" key="7">
    <source>
        <dbReference type="EMBL" id="KAF5915062.1"/>
    </source>
</evidence>
<keyword evidence="3" id="KW-0539">Nucleus</keyword>
<comment type="subcellular location">
    <subcellularLocation>
        <location evidence="1">Nucleus</location>
    </subcellularLocation>
</comment>
<comment type="caution">
    <text evidence="7">The sequence shown here is derived from an EMBL/GenBank/DDBJ whole genome shotgun (WGS) entry which is preliminary data.</text>
</comment>
<dbReference type="InterPro" id="IPR012890">
    <property type="entry name" value="GCFC2-like"/>
</dbReference>
<feature type="domain" description="GCF C-terminal" evidence="6">
    <location>
        <begin position="571"/>
        <end position="785"/>
    </location>
</feature>
<dbReference type="Proteomes" id="UP000551758">
    <property type="component" value="Unassembled WGS sequence"/>
</dbReference>
<evidence type="ECO:0000256" key="2">
    <source>
        <dbReference type="ARBA" id="ARBA00010801"/>
    </source>
</evidence>
<feature type="compositionally biased region" description="Acidic residues" evidence="4">
    <location>
        <begin position="119"/>
        <end position="128"/>
    </location>
</feature>
<dbReference type="GO" id="GO:0003677">
    <property type="term" value="F:DNA binding"/>
    <property type="evidence" value="ECO:0007669"/>
    <property type="project" value="InterPro"/>
</dbReference>
<gene>
    <name evidence="7" type="ORF">HPG69_003563</name>
</gene>
<dbReference type="GO" id="GO:0000398">
    <property type="term" value="P:mRNA splicing, via spliceosome"/>
    <property type="evidence" value="ECO:0007669"/>
    <property type="project" value="InterPro"/>
</dbReference>
<comment type="similarity">
    <text evidence="2">Belongs to the GCF family.</text>
</comment>
<feature type="region of interest" description="Disordered" evidence="4">
    <location>
        <begin position="260"/>
        <end position="327"/>
    </location>
</feature>
<dbReference type="Pfam" id="PF07842">
    <property type="entry name" value="GCFC"/>
    <property type="match status" value="1"/>
</dbReference>